<dbReference type="EMBL" id="SNRW01000704">
    <property type="protein sequence ID" value="KAA6399678.1"/>
    <property type="molecule type" value="Genomic_DNA"/>
</dbReference>
<dbReference type="Proteomes" id="UP000324800">
    <property type="component" value="Unassembled WGS sequence"/>
</dbReference>
<dbReference type="AlphaFoldDB" id="A0A5J4WX83"/>
<evidence type="ECO:0000313" key="2">
    <source>
        <dbReference type="EMBL" id="KAA6399678.1"/>
    </source>
</evidence>
<accession>A0A5J4WX83</accession>
<organism evidence="2 3">
    <name type="scientific">Streblomastix strix</name>
    <dbReference type="NCBI Taxonomy" id="222440"/>
    <lineage>
        <taxon>Eukaryota</taxon>
        <taxon>Metamonada</taxon>
        <taxon>Preaxostyla</taxon>
        <taxon>Oxymonadida</taxon>
        <taxon>Streblomastigidae</taxon>
        <taxon>Streblomastix</taxon>
    </lineage>
</organism>
<evidence type="ECO:0000313" key="3">
    <source>
        <dbReference type="Proteomes" id="UP000324800"/>
    </source>
</evidence>
<sequence>MIQFPGSVYRRSETRAKPKAPINTIKGDQPVFLNNMIRDAKIREKLREEDLIEKAKKEEQEVEELKKSVKFFNTISSTDDQDEDEDNNNQHNEITQKKAKITQQQQPTDSHPTLKVFGEFSMEERENRRLQRENAFSERVNIRRNDDEAITRARERYFARHPLLKKT</sequence>
<evidence type="ECO:0000256" key="1">
    <source>
        <dbReference type="SAM" id="MobiDB-lite"/>
    </source>
</evidence>
<feature type="region of interest" description="Disordered" evidence="1">
    <location>
        <begin position="73"/>
        <end position="114"/>
    </location>
</feature>
<gene>
    <name evidence="2" type="ORF">EZS28_004797</name>
</gene>
<feature type="region of interest" description="Disordered" evidence="1">
    <location>
        <begin position="1"/>
        <end position="26"/>
    </location>
</feature>
<comment type="caution">
    <text evidence="2">The sequence shown here is derived from an EMBL/GenBank/DDBJ whole genome shotgun (WGS) entry which is preliminary data.</text>
</comment>
<protein>
    <submittedName>
        <fullName evidence="2">Uncharacterized protein</fullName>
    </submittedName>
</protein>
<reference evidence="2 3" key="1">
    <citation type="submission" date="2019-03" db="EMBL/GenBank/DDBJ databases">
        <title>Single cell metagenomics reveals metabolic interactions within the superorganism composed of flagellate Streblomastix strix and complex community of Bacteroidetes bacteria on its surface.</title>
        <authorList>
            <person name="Treitli S.C."/>
            <person name="Kolisko M."/>
            <person name="Husnik F."/>
            <person name="Keeling P."/>
            <person name="Hampl V."/>
        </authorList>
    </citation>
    <scope>NUCLEOTIDE SEQUENCE [LARGE SCALE GENOMIC DNA]</scope>
    <source>
        <strain evidence="2">ST1C</strain>
    </source>
</reference>
<proteinExistence type="predicted"/>
<name>A0A5J4WX83_9EUKA</name>